<dbReference type="EMBL" id="UINC01172258">
    <property type="protein sequence ID" value="SVD77242.1"/>
    <property type="molecule type" value="Genomic_DNA"/>
</dbReference>
<protein>
    <submittedName>
        <fullName evidence="2">Uncharacterized protein</fullName>
    </submittedName>
</protein>
<evidence type="ECO:0000313" key="2">
    <source>
        <dbReference type="EMBL" id="SVD77242.1"/>
    </source>
</evidence>
<evidence type="ECO:0000256" key="1">
    <source>
        <dbReference type="SAM" id="MobiDB-lite"/>
    </source>
</evidence>
<feature type="region of interest" description="Disordered" evidence="1">
    <location>
        <begin position="1"/>
        <end position="24"/>
    </location>
</feature>
<organism evidence="2">
    <name type="scientific">marine metagenome</name>
    <dbReference type="NCBI Taxonomy" id="408172"/>
    <lineage>
        <taxon>unclassified sequences</taxon>
        <taxon>metagenomes</taxon>
        <taxon>ecological metagenomes</taxon>
    </lineage>
</organism>
<feature type="compositionally biased region" description="Basic and acidic residues" evidence="1">
    <location>
        <begin position="1"/>
        <end position="11"/>
    </location>
</feature>
<feature type="non-terminal residue" evidence="2">
    <location>
        <position position="24"/>
    </location>
</feature>
<gene>
    <name evidence="2" type="ORF">METZ01_LOCUS430096</name>
</gene>
<dbReference type="AlphaFoldDB" id="A0A382Y1K8"/>
<proteinExistence type="predicted"/>
<reference evidence="2" key="1">
    <citation type="submission" date="2018-05" db="EMBL/GenBank/DDBJ databases">
        <authorList>
            <person name="Lanie J.A."/>
            <person name="Ng W.-L."/>
            <person name="Kazmierczak K.M."/>
            <person name="Andrzejewski T.M."/>
            <person name="Davidsen T.M."/>
            <person name="Wayne K.J."/>
            <person name="Tettelin H."/>
            <person name="Glass J.I."/>
            <person name="Rusch D."/>
            <person name="Podicherti R."/>
            <person name="Tsui H.-C.T."/>
            <person name="Winkler M.E."/>
        </authorList>
    </citation>
    <scope>NUCLEOTIDE SEQUENCE</scope>
</reference>
<sequence>MGDLGVRDQYRKQAVAIPDEPNSM</sequence>
<name>A0A382Y1K8_9ZZZZ</name>
<accession>A0A382Y1K8</accession>